<evidence type="ECO:0000256" key="1">
    <source>
        <dbReference type="SAM" id="Phobius"/>
    </source>
</evidence>
<dbReference type="EMBL" id="VUJU01000338">
    <property type="protein sequence ID" value="KAF0771095.1"/>
    <property type="molecule type" value="Genomic_DNA"/>
</dbReference>
<reference evidence="2 3" key="1">
    <citation type="submission" date="2019-08" db="EMBL/GenBank/DDBJ databases">
        <title>Whole genome of Aphis craccivora.</title>
        <authorList>
            <person name="Voronova N.V."/>
            <person name="Shulinski R.S."/>
            <person name="Bandarenka Y.V."/>
            <person name="Zhorov D.G."/>
            <person name="Warner D."/>
        </authorList>
    </citation>
    <scope>NUCLEOTIDE SEQUENCE [LARGE SCALE GENOMIC DNA]</scope>
    <source>
        <strain evidence="2">180601</strain>
        <tissue evidence="2">Whole Body</tissue>
    </source>
</reference>
<keyword evidence="1" id="KW-0812">Transmembrane</keyword>
<accession>A0A6G0ZJD5</accession>
<name>A0A6G0ZJD5_APHCR</name>
<comment type="caution">
    <text evidence="2">The sequence shown here is derived from an EMBL/GenBank/DDBJ whole genome shotgun (WGS) entry which is preliminary data.</text>
</comment>
<evidence type="ECO:0000313" key="3">
    <source>
        <dbReference type="Proteomes" id="UP000478052"/>
    </source>
</evidence>
<feature type="transmembrane region" description="Helical" evidence="1">
    <location>
        <begin position="134"/>
        <end position="153"/>
    </location>
</feature>
<sequence>MARIKIGHTLATHSFLISKDHPLIWNICQTHFTIKHILEECPIYEPTRTSLNLPQKSTAVSVSKLNRPNAGSRRLQCMKTFTAPFIKQTVRISPLSNVCNVFRNRISSKYVDVTKVESRSRKSNDDSKKNTCSLLAAFLFASLYLLSSGFNITHSSWRRRSQWERVEVAAAILEISGNVKMLSVL</sequence>
<dbReference type="OrthoDB" id="6621833at2759"/>
<organism evidence="2 3">
    <name type="scientific">Aphis craccivora</name>
    <name type="common">Cowpea aphid</name>
    <dbReference type="NCBI Taxonomy" id="307492"/>
    <lineage>
        <taxon>Eukaryota</taxon>
        <taxon>Metazoa</taxon>
        <taxon>Ecdysozoa</taxon>
        <taxon>Arthropoda</taxon>
        <taxon>Hexapoda</taxon>
        <taxon>Insecta</taxon>
        <taxon>Pterygota</taxon>
        <taxon>Neoptera</taxon>
        <taxon>Paraneoptera</taxon>
        <taxon>Hemiptera</taxon>
        <taxon>Sternorrhyncha</taxon>
        <taxon>Aphidomorpha</taxon>
        <taxon>Aphidoidea</taxon>
        <taxon>Aphididae</taxon>
        <taxon>Aphidini</taxon>
        <taxon>Aphis</taxon>
        <taxon>Aphis</taxon>
    </lineage>
</organism>
<evidence type="ECO:0008006" key="4">
    <source>
        <dbReference type="Google" id="ProtNLM"/>
    </source>
</evidence>
<keyword evidence="1" id="KW-0472">Membrane</keyword>
<evidence type="ECO:0000313" key="2">
    <source>
        <dbReference type="EMBL" id="KAF0771095.1"/>
    </source>
</evidence>
<keyword evidence="3" id="KW-1185">Reference proteome</keyword>
<dbReference type="AlphaFoldDB" id="A0A6G0ZJD5"/>
<dbReference type="Proteomes" id="UP000478052">
    <property type="component" value="Unassembled WGS sequence"/>
</dbReference>
<proteinExistence type="predicted"/>
<keyword evidence="1" id="KW-1133">Transmembrane helix</keyword>
<gene>
    <name evidence="2" type="ORF">FWK35_00012547</name>
</gene>
<protein>
    <recommendedName>
        <fullName evidence="4">RNase H domain-containing protein</fullName>
    </recommendedName>
</protein>